<proteinExistence type="predicted"/>
<name>A0ABV4XAG2_9CYAN</name>
<sequence length="40" mass="4531">MENKFQANKHTCEIAWNVIRSAIDALQTTILHRSTTTVST</sequence>
<keyword evidence="2" id="KW-1185">Reference proteome</keyword>
<accession>A0ABV4XAG2</accession>
<dbReference type="EMBL" id="JBHFNQ010000178">
    <property type="protein sequence ID" value="MFB2879719.1"/>
    <property type="molecule type" value="Genomic_DNA"/>
</dbReference>
<evidence type="ECO:0000313" key="1">
    <source>
        <dbReference type="EMBL" id="MFB2879719.1"/>
    </source>
</evidence>
<organism evidence="1 2">
    <name type="scientific">Floridaenema aerugineum BLCC-F46</name>
    <dbReference type="NCBI Taxonomy" id="3153654"/>
    <lineage>
        <taxon>Bacteria</taxon>
        <taxon>Bacillati</taxon>
        <taxon>Cyanobacteriota</taxon>
        <taxon>Cyanophyceae</taxon>
        <taxon>Oscillatoriophycideae</taxon>
        <taxon>Aerosakkonematales</taxon>
        <taxon>Aerosakkonemataceae</taxon>
        <taxon>Floridanema</taxon>
        <taxon>Floridanema aerugineum</taxon>
    </lineage>
</organism>
<protein>
    <submittedName>
        <fullName evidence="1">Uncharacterized protein</fullName>
    </submittedName>
</protein>
<reference evidence="1 2" key="1">
    <citation type="submission" date="2024-09" db="EMBL/GenBank/DDBJ databases">
        <title>Floridaenema gen nov. (Aerosakkonemataceae, Aerosakkonematales ord. nov., Cyanobacteria) from benthic tropical and subtropical fresh waters, with the description of four new species.</title>
        <authorList>
            <person name="Moretto J.A."/>
            <person name="Berthold D.E."/>
            <person name="Lefler F.W."/>
            <person name="Huang I.-S."/>
            <person name="Laughinghouse H. IV."/>
        </authorList>
    </citation>
    <scope>NUCLEOTIDE SEQUENCE [LARGE SCALE GENOMIC DNA]</scope>
    <source>
        <strain evidence="1 2">BLCC-F46</strain>
    </source>
</reference>
<dbReference type="RefSeq" id="WP_413272754.1">
    <property type="nucleotide sequence ID" value="NZ_JBHFNQ010000178.1"/>
</dbReference>
<gene>
    <name evidence="1" type="ORF">ACE1CC_22940</name>
</gene>
<dbReference type="Proteomes" id="UP001576774">
    <property type="component" value="Unassembled WGS sequence"/>
</dbReference>
<comment type="caution">
    <text evidence="1">The sequence shown here is derived from an EMBL/GenBank/DDBJ whole genome shotgun (WGS) entry which is preliminary data.</text>
</comment>
<evidence type="ECO:0000313" key="2">
    <source>
        <dbReference type="Proteomes" id="UP001576774"/>
    </source>
</evidence>